<keyword evidence="2" id="KW-1185">Reference proteome</keyword>
<protein>
    <submittedName>
        <fullName evidence="1">Uncharacterized protein</fullName>
    </submittedName>
</protein>
<reference evidence="1" key="1">
    <citation type="submission" date="2020-05" db="EMBL/GenBank/DDBJ databases">
        <title>Phylogenomic resolution of chytrid fungi.</title>
        <authorList>
            <person name="Stajich J.E."/>
            <person name="Amses K."/>
            <person name="Simmons R."/>
            <person name="Seto K."/>
            <person name="Myers J."/>
            <person name="Bonds A."/>
            <person name="Quandt C.A."/>
            <person name="Barry K."/>
            <person name="Liu P."/>
            <person name="Grigoriev I."/>
            <person name="Longcore J.E."/>
            <person name="James T.Y."/>
        </authorList>
    </citation>
    <scope>NUCLEOTIDE SEQUENCE</scope>
    <source>
        <strain evidence="1">JEL0318</strain>
    </source>
</reference>
<sequence>ATEDASMARSIRDASMKAWSSTAESSTQEIDHFLTRYRLIVDIPYPLLNHQSKRLHVDRHAKCIRSFDEKREAELAIVKRKYLKSDFYRCLLKLHLVNKDPIYDEEDSSSQGSSSVDFDSFDEQPLDIHAVKVALGHCTIEGLNNFAYSGITSAALNCYRMLTNDRTRNCVIDPDTTELEYRSRVIDFIFTQLLEDRWFHYLSGEQHNSLMATDRVIQQLDETARGPLHDGIGCAVFDNLKVPLLLVEVVGWPTMRDAAKERTDCEKLLKGLATTLSVQAEMASGDEVVLDKMRAVGLLVYQRRVKIMEARYVDDYMAVKMVDDVMIPGSVQHWCELGRLMERLVYIKVCCAVLHSEKHIVIFLTFRSICCIAHTRLSNLTSSSTYCCRRP</sequence>
<evidence type="ECO:0000313" key="2">
    <source>
        <dbReference type="Proteomes" id="UP001212841"/>
    </source>
</evidence>
<feature type="non-terminal residue" evidence="1">
    <location>
        <position position="391"/>
    </location>
</feature>
<accession>A0AAD5SFA7</accession>
<organism evidence="1 2">
    <name type="scientific">Rhizophlyctis rosea</name>
    <dbReference type="NCBI Taxonomy" id="64517"/>
    <lineage>
        <taxon>Eukaryota</taxon>
        <taxon>Fungi</taxon>
        <taxon>Fungi incertae sedis</taxon>
        <taxon>Chytridiomycota</taxon>
        <taxon>Chytridiomycota incertae sedis</taxon>
        <taxon>Chytridiomycetes</taxon>
        <taxon>Rhizophlyctidales</taxon>
        <taxon>Rhizophlyctidaceae</taxon>
        <taxon>Rhizophlyctis</taxon>
    </lineage>
</organism>
<proteinExistence type="predicted"/>
<comment type="caution">
    <text evidence="1">The sequence shown here is derived from an EMBL/GenBank/DDBJ whole genome shotgun (WGS) entry which is preliminary data.</text>
</comment>
<dbReference type="AlphaFoldDB" id="A0AAD5SFA7"/>
<dbReference type="Proteomes" id="UP001212841">
    <property type="component" value="Unassembled WGS sequence"/>
</dbReference>
<evidence type="ECO:0000313" key="1">
    <source>
        <dbReference type="EMBL" id="KAJ3048455.1"/>
    </source>
</evidence>
<dbReference type="EMBL" id="JADGJD010000789">
    <property type="protein sequence ID" value="KAJ3048455.1"/>
    <property type="molecule type" value="Genomic_DNA"/>
</dbReference>
<gene>
    <name evidence="1" type="ORF">HK097_010517</name>
</gene>
<name>A0AAD5SFA7_9FUNG</name>